<reference evidence="2" key="2">
    <citation type="journal article" date="2023" name="IMA Fungus">
        <title>Comparative genomic study of the Penicillium genus elucidates a diverse pangenome and 15 lateral gene transfer events.</title>
        <authorList>
            <person name="Petersen C."/>
            <person name="Sorensen T."/>
            <person name="Nielsen M.R."/>
            <person name="Sondergaard T.E."/>
            <person name="Sorensen J.L."/>
            <person name="Fitzpatrick D.A."/>
            <person name="Frisvad J.C."/>
            <person name="Nielsen K.L."/>
        </authorList>
    </citation>
    <scope>NUCLEOTIDE SEQUENCE</scope>
    <source>
        <strain evidence="2">IBT 30069</strain>
    </source>
</reference>
<accession>A0A9W9EG67</accession>
<evidence type="ECO:0000313" key="2">
    <source>
        <dbReference type="EMBL" id="KAJ5081140.1"/>
    </source>
</evidence>
<comment type="caution">
    <text evidence="2">The sequence shown here is derived from an EMBL/GenBank/DDBJ whole genome shotgun (WGS) entry which is preliminary data.</text>
</comment>
<evidence type="ECO:0000313" key="3">
    <source>
        <dbReference type="Proteomes" id="UP001149165"/>
    </source>
</evidence>
<evidence type="ECO:0008006" key="4">
    <source>
        <dbReference type="Google" id="ProtNLM"/>
    </source>
</evidence>
<dbReference type="PANTHER" id="PTHR42085:SF1">
    <property type="entry name" value="F-BOX DOMAIN-CONTAINING PROTEIN"/>
    <property type="match status" value="1"/>
</dbReference>
<sequence>MATDSHLEAPTTFTDFNPQQTCPLFSLPAELRYEIFSHALTSAPDKTRPIDQDAYCTRPGYETLSRTYTELLRTCKRIYMEAWFMPFLLSEHPFYMAWQNRSPKRVMSVSKMQKCLDLIYERHGKVEGGAVRIFAQLWALEGTSDCSGVLSMKNFYPKTITITIRYTDTWMWESNDALHIAGAWGGRLEIPSSVTRFNIDFESIERRKDEVDCIVQGFATRWSFRRRDGVKLVADGDKSISVSRWTGSSTLGDRRWRVGVPEGATAEEAIFMIDDLGEWTESEEEEEEDADIDDDGDDDNDEDNSSEDEDSEDSDSEGHLSD</sequence>
<gene>
    <name evidence="2" type="ORF">N7456_013378</name>
</gene>
<dbReference type="OrthoDB" id="288942at2759"/>
<feature type="region of interest" description="Disordered" evidence="1">
    <location>
        <begin position="277"/>
        <end position="322"/>
    </location>
</feature>
<proteinExistence type="predicted"/>
<name>A0A9W9EG67_9EURO</name>
<keyword evidence="3" id="KW-1185">Reference proteome</keyword>
<feature type="compositionally biased region" description="Acidic residues" evidence="1">
    <location>
        <begin position="277"/>
        <end position="315"/>
    </location>
</feature>
<dbReference type="Proteomes" id="UP001149165">
    <property type="component" value="Unassembled WGS sequence"/>
</dbReference>
<protein>
    <recommendedName>
        <fullName evidence="4">F-box domain-containing protein</fullName>
    </recommendedName>
</protein>
<organism evidence="2 3">
    <name type="scientific">Penicillium angulare</name>
    <dbReference type="NCBI Taxonomy" id="116970"/>
    <lineage>
        <taxon>Eukaryota</taxon>
        <taxon>Fungi</taxon>
        <taxon>Dikarya</taxon>
        <taxon>Ascomycota</taxon>
        <taxon>Pezizomycotina</taxon>
        <taxon>Eurotiomycetes</taxon>
        <taxon>Eurotiomycetidae</taxon>
        <taxon>Eurotiales</taxon>
        <taxon>Aspergillaceae</taxon>
        <taxon>Penicillium</taxon>
    </lineage>
</organism>
<dbReference type="AlphaFoldDB" id="A0A9W9EG67"/>
<dbReference type="EMBL" id="JAPQKH010000011">
    <property type="protein sequence ID" value="KAJ5081140.1"/>
    <property type="molecule type" value="Genomic_DNA"/>
</dbReference>
<dbReference type="PANTHER" id="PTHR42085">
    <property type="entry name" value="F-BOX DOMAIN-CONTAINING PROTEIN"/>
    <property type="match status" value="1"/>
</dbReference>
<evidence type="ECO:0000256" key="1">
    <source>
        <dbReference type="SAM" id="MobiDB-lite"/>
    </source>
</evidence>
<dbReference type="InterPro" id="IPR038883">
    <property type="entry name" value="AN11006-like"/>
</dbReference>
<reference evidence="2" key="1">
    <citation type="submission" date="2022-11" db="EMBL/GenBank/DDBJ databases">
        <authorList>
            <person name="Petersen C."/>
        </authorList>
    </citation>
    <scope>NUCLEOTIDE SEQUENCE</scope>
    <source>
        <strain evidence="2">IBT 30069</strain>
    </source>
</reference>